<evidence type="ECO:0000313" key="2">
    <source>
        <dbReference type="Proteomes" id="UP000009199"/>
    </source>
</evidence>
<name>K4NX75_9VIRU</name>
<protein>
    <submittedName>
        <fullName evidence="1">Uncharacterized protein</fullName>
    </submittedName>
</protein>
<sequence>MTRAKKITPVNIPNPETNLLADLFNQLEDTKRLVNKLGEQVVYTVDHINQTKAYMTVLSYLFARGVTEFAFEKMLLVAPHEVRAYVRTDKGPFVVHIRPVSEKMKIESTTFNDERDYYRDMKDWLTLMAENAPEPARTELKKQIEAIPT</sequence>
<dbReference type="Proteomes" id="UP000009199">
    <property type="component" value="Segment"/>
</dbReference>
<dbReference type="KEGG" id="vg:13997086"/>
<reference evidence="1 2" key="1">
    <citation type="journal article" date="2013" name="Genome Announc.">
        <title>Genome sequence of a novel archaeal rudivirus recovered from a mexican hot spring.</title>
        <authorList>
            <person name="Servin-Garciduenas L.E."/>
            <person name="Peng X."/>
            <person name="Garrett R.A."/>
            <person name="Martinez-Romero E."/>
        </authorList>
    </citation>
    <scope>NUCLEOTIDE SEQUENCE [LARGE SCALE GENOMIC DNA]</scope>
</reference>
<accession>K4NX75</accession>
<dbReference type="EMBL" id="JX944686">
    <property type="protein sequence ID" value="AFV51241.1"/>
    <property type="molecule type" value="Genomic_DNA"/>
</dbReference>
<keyword evidence="2" id="KW-1185">Reference proteome</keyword>
<organism evidence="1 2">
    <name type="scientific">Sulfolobales Mexican rod-shaped virus 1</name>
    <dbReference type="NCBI Taxonomy" id="2848122"/>
    <lineage>
        <taxon>Viruses</taxon>
        <taxon>Adnaviria</taxon>
        <taxon>Zilligvirae</taxon>
        <taxon>Taleaviricota</taxon>
        <taxon>Tokiviricetes</taxon>
        <taxon>Ligamenvirales</taxon>
        <taxon>Rudiviridae</taxon>
        <taxon>Mexirudivirus</taxon>
        <taxon>Mexirudivirus azufresense</taxon>
        <taxon>Mexirudivirus SMRV1</taxon>
    </lineage>
</organism>
<evidence type="ECO:0000313" key="1">
    <source>
        <dbReference type="EMBL" id="AFV51241.1"/>
    </source>
</evidence>
<proteinExistence type="predicted"/>